<evidence type="ECO:0000313" key="3">
    <source>
        <dbReference type="Proteomes" id="UP000180235"/>
    </source>
</evidence>
<dbReference type="AlphaFoldDB" id="A0A1J0AB07"/>
<reference evidence="2 3" key="1">
    <citation type="submission" date="2016-10" db="EMBL/GenBank/DDBJ databases">
        <title>Description of Gloeomargarita lithophora gen. nov., sp. nov., a thylakoid-bearing basal-branching cyanobacterium with intracellular carbonates, and proposal for Gloeomargaritales ord. nov.</title>
        <authorList>
            <person name="Moreira D."/>
            <person name="Tavera R."/>
            <person name="Benzerara K."/>
            <person name="Skouri-Panet F."/>
            <person name="Couradeau E."/>
            <person name="Gerard E."/>
            <person name="Loussert C."/>
            <person name="Novelo E."/>
            <person name="Zivanovic Y."/>
            <person name="Lopez-Garcia P."/>
        </authorList>
    </citation>
    <scope>NUCLEOTIDE SEQUENCE [LARGE SCALE GENOMIC DNA]</scope>
    <source>
        <strain evidence="2 3">D10</strain>
    </source>
</reference>
<dbReference type="SUPFAM" id="SSF50685">
    <property type="entry name" value="Barwin-like endoglucanases"/>
    <property type="match status" value="1"/>
</dbReference>
<organism evidence="2 3">
    <name type="scientific">Gloeomargarita lithophora Alchichica-D10</name>
    <dbReference type="NCBI Taxonomy" id="1188229"/>
    <lineage>
        <taxon>Bacteria</taxon>
        <taxon>Bacillati</taxon>
        <taxon>Cyanobacteriota</taxon>
        <taxon>Cyanophyceae</taxon>
        <taxon>Gloeomargaritales</taxon>
        <taxon>Gloeomargaritaceae</taxon>
        <taxon>Gloeomargarita</taxon>
    </lineage>
</organism>
<dbReference type="EMBL" id="CP017675">
    <property type="protein sequence ID" value="APB33115.1"/>
    <property type="molecule type" value="Genomic_DNA"/>
</dbReference>
<protein>
    <submittedName>
        <fullName evidence="2">Uncharacterized protein</fullName>
    </submittedName>
</protein>
<dbReference type="Proteomes" id="UP000180235">
    <property type="component" value="Chromosome"/>
</dbReference>
<sequence>MAALMVRPQCYRQSPLWVLLLMGIALARPAAAASDYTVVDEFGQSQYRVNPQRIFREQPLPPGQVSFDPEELLIVLINTRRYFREQGERDAVIQRPGVLGGVGVQVEDVTRTLDFMIETLLHDLTQAQPIRLQNPDFVRTHFRVLAWQAHRPQGNDSSQLRLTKYAVFRHPGRRQPQGEFTQALYSINDAWAGSEFYKKYTKQEVLAGAYAPGRPDAEKVTPLAYLTRTGLEEALLQGTIFIQFPDRTTSYFNVDRNNGLAFVRGVSPWEQKRYWYFREVNAIRGYGSEIGNKIAIRPGVTFAGDVWNVGLGRIVLLERAPGQWMLGAIADTGGAFLPNLAQLDYLAGIFDGRREFFAYNRRLPEYTQAYILVKKDE</sequence>
<gene>
    <name evidence="2" type="ORF">GlitD10_0801</name>
</gene>
<keyword evidence="1" id="KW-0732">Signal</keyword>
<accession>A0A1J0AB07</accession>
<dbReference type="KEGG" id="glt:GlitD10_0801"/>
<dbReference type="InterPro" id="IPR036908">
    <property type="entry name" value="RlpA-like_sf"/>
</dbReference>
<feature type="signal peptide" evidence="1">
    <location>
        <begin position="1"/>
        <end position="32"/>
    </location>
</feature>
<keyword evidence="3" id="KW-1185">Reference proteome</keyword>
<evidence type="ECO:0000256" key="1">
    <source>
        <dbReference type="SAM" id="SignalP"/>
    </source>
</evidence>
<proteinExistence type="predicted"/>
<dbReference type="RefSeq" id="WP_216634829.1">
    <property type="nucleotide sequence ID" value="NZ_CP017675.1"/>
</dbReference>
<name>A0A1J0AB07_9CYAN</name>
<dbReference type="STRING" id="1188229.GlitD10_0801"/>
<evidence type="ECO:0000313" key="2">
    <source>
        <dbReference type="EMBL" id="APB33115.1"/>
    </source>
</evidence>
<feature type="chain" id="PRO_5009608700" evidence="1">
    <location>
        <begin position="33"/>
        <end position="377"/>
    </location>
</feature>